<evidence type="ECO:0000313" key="2">
    <source>
        <dbReference type="Proteomes" id="UP000499080"/>
    </source>
</evidence>
<keyword evidence="2" id="KW-1185">Reference proteome</keyword>
<gene>
    <name evidence="1" type="ORF">AVEN_121373_1</name>
</gene>
<sequence length="110" mass="12629">MEQTKNIIKILFENFQRAKYMNYDCAGKVKRPRSTEKNSHTIRQIITYHSRDFVCRIAIHCGIQPMLHPQQHAQKPTALSVQDFDLSASHCICHKCTKAVCERDVAIVSG</sequence>
<comment type="caution">
    <text evidence="1">The sequence shown here is derived from an EMBL/GenBank/DDBJ whole genome shotgun (WGS) entry which is preliminary data.</text>
</comment>
<dbReference type="EMBL" id="BGPR01000227">
    <property type="protein sequence ID" value="GBM06329.1"/>
    <property type="molecule type" value="Genomic_DNA"/>
</dbReference>
<accession>A0A4Y2CQA1</accession>
<organism evidence="1 2">
    <name type="scientific">Araneus ventricosus</name>
    <name type="common">Orbweaver spider</name>
    <name type="synonym">Epeira ventricosa</name>
    <dbReference type="NCBI Taxonomy" id="182803"/>
    <lineage>
        <taxon>Eukaryota</taxon>
        <taxon>Metazoa</taxon>
        <taxon>Ecdysozoa</taxon>
        <taxon>Arthropoda</taxon>
        <taxon>Chelicerata</taxon>
        <taxon>Arachnida</taxon>
        <taxon>Araneae</taxon>
        <taxon>Araneomorphae</taxon>
        <taxon>Entelegynae</taxon>
        <taxon>Araneoidea</taxon>
        <taxon>Araneidae</taxon>
        <taxon>Araneus</taxon>
    </lineage>
</organism>
<reference evidence="1 2" key="1">
    <citation type="journal article" date="2019" name="Sci. Rep.">
        <title>Orb-weaving spider Araneus ventricosus genome elucidates the spidroin gene catalogue.</title>
        <authorList>
            <person name="Kono N."/>
            <person name="Nakamura H."/>
            <person name="Ohtoshi R."/>
            <person name="Moran D.A.P."/>
            <person name="Shinohara A."/>
            <person name="Yoshida Y."/>
            <person name="Fujiwara M."/>
            <person name="Mori M."/>
            <person name="Tomita M."/>
            <person name="Arakawa K."/>
        </authorList>
    </citation>
    <scope>NUCLEOTIDE SEQUENCE [LARGE SCALE GENOMIC DNA]</scope>
</reference>
<protein>
    <submittedName>
        <fullName evidence="1">Uncharacterized protein</fullName>
    </submittedName>
</protein>
<dbReference type="Proteomes" id="UP000499080">
    <property type="component" value="Unassembled WGS sequence"/>
</dbReference>
<name>A0A4Y2CQA1_ARAVE</name>
<dbReference type="AlphaFoldDB" id="A0A4Y2CQA1"/>
<evidence type="ECO:0000313" key="1">
    <source>
        <dbReference type="EMBL" id="GBM06329.1"/>
    </source>
</evidence>
<proteinExistence type="predicted"/>